<dbReference type="Pfam" id="PF04816">
    <property type="entry name" value="TrmK"/>
    <property type="match status" value="1"/>
</dbReference>
<dbReference type="Gene3D" id="1.10.287.1890">
    <property type="match status" value="1"/>
</dbReference>
<accession>A0A316D7G7</accession>
<dbReference type="EMBL" id="QGGL01000015">
    <property type="protein sequence ID" value="PWK08424.1"/>
    <property type="molecule type" value="Genomic_DNA"/>
</dbReference>
<dbReference type="AlphaFoldDB" id="A0A316D7G7"/>
<keyword evidence="2" id="KW-1185">Reference proteome</keyword>
<comment type="caution">
    <text evidence="1">The sequence shown here is derived from an EMBL/GenBank/DDBJ whole genome shotgun (WGS) entry which is preliminary data.</text>
</comment>
<dbReference type="RefSeq" id="WP_109690386.1">
    <property type="nucleotide sequence ID" value="NZ_QGGL01000015.1"/>
</dbReference>
<dbReference type="GO" id="GO:0032259">
    <property type="term" value="P:methylation"/>
    <property type="evidence" value="ECO:0007669"/>
    <property type="project" value="UniProtKB-KW"/>
</dbReference>
<dbReference type="GO" id="GO:0160105">
    <property type="term" value="F:tRNA (adenine(22)-N1)-methyltransferase activity"/>
    <property type="evidence" value="ECO:0007669"/>
    <property type="project" value="InterPro"/>
</dbReference>
<gene>
    <name evidence="1" type="ORF">C7459_11576</name>
</gene>
<dbReference type="InterPro" id="IPR029063">
    <property type="entry name" value="SAM-dependent_MTases_sf"/>
</dbReference>
<dbReference type="Gene3D" id="3.40.50.150">
    <property type="entry name" value="Vaccinia Virus protein VP39"/>
    <property type="match status" value="1"/>
</dbReference>
<dbReference type="OrthoDB" id="5881184at2"/>
<keyword evidence="1" id="KW-0808">Transferase</keyword>
<keyword evidence="1" id="KW-0489">Methyltransferase</keyword>
<dbReference type="Proteomes" id="UP000245634">
    <property type="component" value="Unassembled WGS sequence"/>
</dbReference>
<dbReference type="PIRSF" id="PIRSF018637">
    <property type="entry name" value="TrmK"/>
    <property type="match status" value="1"/>
</dbReference>
<protein>
    <submittedName>
        <fullName evidence="1">tRNA (Adenine22-N1)-methyltransferase</fullName>
    </submittedName>
</protein>
<dbReference type="PANTHER" id="PTHR38451">
    <property type="entry name" value="TRNA (ADENINE(22)-N(1))-METHYLTRANSFERASE"/>
    <property type="match status" value="1"/>
</dbReference>
<dbReference type="SUPFAM" id="SSF53335">
    <property type="entry name" value="S-adenosyl-L-methionine-dependent methyltransferases"/>
    <property type="match status" value="1"/>
</dbReference>
<reference evidence="1 2" key="1">
    <citation type="submission" date="2018-05" db="EMBL/GenBank/DDBJ databases">
        <title>Genomic Encyclopedia of Type Strains, Phase IV (KMG-IV): sequencing the most valuable type-strain genomes for metagenomic binning, comparative biology and taxonomic classification.</title>
        <authorList>
            <person name="Goeker M."/>
        </authorList>
    </citation>
    <scope>NUCLEOTIDE SEQUENCE [LARGE SCALE GENOMIC DNA]</scope>
    <source>
        <strain evidence="1 2">DSM 18773</strain>
    </source>
</reference>
<dbReference type="InterPro" id="IPR006901">
    <property type="entry name" value="TrmK"/>
</dbReference>
<organism evidence="1 2">
    <name type="scientific">Tumebacillus permanentifrigoris</name>
    <dbReference type="NCBI Taxonomy" id="378543"/>
    <lineage>
        <taxon>Bacteria</taxon>
        <taxon>Bacillati</taxon>
        <taxon>Bacillota</taxon>
        <taxon>Bacilli</taxon>
        <taxon>Bacillales</taxon>
        <taxon>Alicyclobacillaceae</taxon>
        <taxon>Tumebacillus</taxon>
    </lineage>
</organism>
<proteinExistence type="predicted"/>
<sequence length="234" mass="25972">MINLSERLQRIASNVPPNVKVADIGSDHAYLPIYLVQKGVATAAVAGEVNEGPFRGADRHVRENGLADVISVRKGDGLAVIAPGEVDVITIAGMGGYNIREILEAGKDKLPGVSRLVLSPQGDSDRVRKWLQLHGWMIIDEDILTEDERIYEIIVAERGEMNITDEMELEFGPFNLARKHPKVVDRVEYEQGKIRRALAAIEKTPTENGLARKQELLARRAQLEEVRNHVQTNA</sequence>
<name>A0A316D7G7_9BACL</name>
<evidence type="ECO:0000313" key="2">
    <source>
        <dbReference type="Proteomes" id="UP000245634"/>
    </source>
</evidence>
<dbReference type="PANTHER" id="PTHR38451:SF1">
    <property type="entry name" value="TRNA (ADENINE(22)-N(1))-METHYLTRANSFERASE"/>
    <property type="match status" value="1"/>
</dbReference>
<evidence type="ECO:0000313" key="1">
    <source>
        <dbReference type="EMBL" id="PWK08424.1"/>
    </source>
</evidence>